<feature type="transmembrane region" description="Helical" evidence="6">
    <location>
        <begin position="196"/>
        <end position="216"/>
    </location>
</feature>
<organism evidence="7 8">
    <name type="scientific">Brevundimonas goettingensis</name>
    <dbReference type="NCBI Taxonomy" id="2774190"/>
    <lineage>
        <taxon>Bacteria</taxon>
        <taxon>Pseudomonadati</taxon>
        <taxon>Pseudomonadota</taxon>
        <taxon>Alphaproteobacteria</taxon>
        <taxon>Caulobacterales</taxon>
        <taxon>Caulobacteraceae</taxon>
        <taxon>Brevundimonas</taxon>
    </lineage>
</organism>
<evidence type="ECO:0000256" key="5">
    <source>
        <dbReference type="ARBA" id="ARBA00023136"/>
    </source>
</evidence>
<dbReference type="SUPFAM" id="SSF103473">
    <property type="entry name" value="MFS general substrate transporter"/>
    <property type="match status" value="1"/>
</dbReference>
<feature type="transmembrane region" description="Helical" evidence="6">
    <location>
        <begin position="396"/>
        <end position="416"/>
    </location>
</feature>
<dbReference type="Pfam" id="PF07690">
    <property type="entry name" value="MFS_1"/>
    <property type="match status" value="1"/>
</dbReference>
<feature type="transmembrane region" description="Helical" evidence="6">
    <location>
        <begin position="228"/>
        <end position="254"/>
    </location>
</feature>
<proteinExistence type="predicted"/>
<evidence type="ECO:0000256" key="6">
    <source>
        <dbReference type="SAM" id="Phobius"/>
    </source>
</evidence>
<feature type="transmembrane region" description="Helical" evidence="6">
    <location>
        <begin position="107"/>
        <end position="126"/>
    </location>
</feature>
<dbReference type="GO" id="GO:0012505">
    <property type="term" value="C:endomembrane system"/>
    <property type="evidence" value="ECO:0007669"/>
    <property type="project" value="UniProtKB-SubCell"/>
</dbReference>
<keyword evidence="5 6" id="KW-0472">Membrane</keyword>
<dbReference type="InterPro" id="IPR011701">
    <property type="entry name" value="MFS"/>
</dbReference>
<feature type="transmembrane region" description="Helical" evidence="6">
    <location>
        <begin position="132"/>
        <end position="154"/>
    </location>
</feature>
<name>A0A975C1V7_9CAUL</name>
<dbReference type="RefSeq" id="WP_207871252.1">
    <property type="nucleotide sequence ID" value="NZ_CP062222.1"/>
</dbReference>
<accession>A0A975C1V7</accession>
<feature type="transmembrane region" description="Helical" evidence="6">
    <location>
        <begin position="423"/>
        <end position="448"/>
    </location>
</feature>
<evidence type="ECO:0000256" key="4">
    <source>
        <dbReference type="ARBA" id="ARBA00022989"/>
    </source>
</evidence>
<dbReference type="EMBL" id="CP062222">
    <property type="protein sequence ID" value="QTC91970.1"/>
    <property type="molecule type" value="Genomic_DNA"/>
</dbReference>
<gene>
    <name evidence="7" type="ORF">IFJ75_03355</name>
</gene>
<dbReference type="AlphaFoldDB" id="A0A975C1V7"/>
<dbReference type="Proteomes" id="UP000663918">
    <property type="component" value="Chromosome"/>
</dbReference>
<keyword evidence="2" id="KW-0813">Transport</keyword>
<evidence type="ECO:0000256" key="1">
    <source>
        <dbReference type="ARBA" id="ARBA00004127"/>
    </source>
</evidence>
<comment type="subcellular location">
    <subcellularLocation>
        <location evidence="1">Endomembrane system</location>
        <topology evidence="1">Multi-pass membrane protein</topology>
    </subcellularLocation>
</comment>
<keyword evidence="8" id="KW-1185">Reference proteome</keyword>
<feature type="transmembrane region" description="Helical" evidence="6">
    <location>
        <begin position="293"/>
        <end position="311"/>
    </location>
</feature>
<feature type="transmembrane region" description="Helical" evidence="6">
    <location>
        <begin position="166"/>
        <end position="184"/>
    </location>
</feature>
<dbReference type="GO" id="GO:0005886">
    <property type="term" value="C:plasma membrane"/>
    <property type="evidence" value="ECO:0007669"/>
    <property type="project" value="TreeGrafter"/>
</dbReference>
<evidence type="ECO:0000256" key="2">
    <source>
        <dbReference type="ARBA" id="ARBA00022448"/>
    </source>
</evidence>
<feature type="transmembrane region" description="Helical" evidence="6">
    <location>
        <begin position="359"/>
        <end position="376"/>
    </location>
</feature>
<evidence type="ECO:0000313" key="7">
    <source>
        <dbReference type="EMBL" id="QTC91970.1"/>
    </source>
</evidence>
<dbReference type="PANTHER" id="PTHR23501:SF191">
    <property type="entry name" value="VACUOLAR BASIC AMINO ACID TRANSPORTER 4"/>
    <property type="match status" value="1"/>
</dbReference>
<feature type="transmembrane region" description="Helical" evidence="6">
    <location>
        <begin position="516"/>
        <end position="536"/>
    </location>
</feature>
<feature type="transmembrane region" description="Helical" evidence="6">
    <location>
        <begin position="78"/>
        <end position="95"/>
    </location>
</feature>
<dbReference type="PANTHER" id="PTHR23501">
    <property type="entry name" value="MAJOR FACILITATOR SUPERFAMILY"/>
    <property type="match status" value="1"/>
</dbReference>
<reference evidence="7" key="1">
    <citation type="submission" date="2020-09" db="EMBL/GenBank/DDBJ databases">
        <title>Brevundimonas sp. LVF2 isolated from a puddle in Goettingen, Germany.</title>
        <authorList>
            <person name="Friedrich I."/>
            <person name="Klassen A."/>
            <person name="Hannes N."/>
            <person name="Schneider D."/>
            <person name="Hertel R."/>
            <person name="Daniel R."/>
        </authorList>
    </citation>
    <scope>NUCLEOTIDE SEQUENCE</scope>
    <source>
        <strain evidence="7">LVF2</strain>
    </source>
</reference>
<protein>
    <submittedName>
        <fullName evidence="7">MFS transporter</fullName>
    </submittedName>
</protein>
<dbReference type="KEGG" id="bgoe:IFJ75_03355"/>
<feature type="transmembrane region" description="Helical" evidence="6">
    <location>
        <begin position="39"/>
        <end position="58"/>
    </location>
</feature>
<evidence type="ECO:0000256" key="3">
    <source>
        <dbReference type="ARBA" id="ARBA00022692"/>
    </source>
</evidence>
<dbReference type="InterPro" id="IPR036259">
    <property type="entry name" value="MFS_trans_sf"/>
</dbReference>
<feature type="transmembrane region" description="Helical" evidence="6">
    <location>
        <begin position="260"/>
        <end position="281"/>
    </location>
</feature>
<feature type="transmembrane region" description="Helical" evidence="6">
    <location>
        <begin position="335"/>
        <end position="352"/>
    </location>
</feature>
<keyword evidence="4 6" id="KW-1133">Transmembrane helix</keyword>
<keyword evidence="3 6" id="KW-0812">Transmembrane</keyword>
<sequence length="558" mass="60173">MTRPHDLPWEEYEKTLQPHEKPTLIGSPATPDHHWRLRLAYGVVGLLVAITGNLGNAVVTANIQSLAGHLGVTTTEAAWLPVVFIMTNACMNLILVKFRQQYGLQPFTRIILGIFVPVSIANVFVTSFESELVTRAVAGICGAGMSTLGFLYIIQAFPAAHRLKGLIVGIGLSSFAVPIARIVSTHLLDIGDWQGLNLSQLGLALLSLAGIFALRLPPSQRIDAYQPLDFLTFALFAPGIALLCAVLGLGRYVWWTEATWIGWALIGSILLLATAMIIEFYRKRPLIDLRFLGGGDLIRLILAILLLRVVLSEQTSGSVGFLQQMGLGLEQMRPLFWVVLIAMMAGTATSALTLNMAKLYKPIAIALALIAVGAYIDSHATSLTRPVNLYFSQALLAFASALFIGPALMIGITQVLTRAPQNLVSFIVTFSVIQNVGSLAGTALVGSIETIREKFHSSQIAETVNMGDPATVLRLQQLGGAYARVQNDQILRSGDGVSLLTQQITTQAHVLAYNDVFLLIALAAAAGCLWTTFVHFRPRIKAHRAAAREAAEAAASAH</sequence>
<dbReference type="GO" id="GO:0022857">
    <property type="term" value="F:transmembrane transporter activity"/>
    <property type="evidence" value="ECO:0007669"/>
    <property type="project" value="InterPro"/>
</dbReference>
<evidence type="ECO:0000313" key="8">
    <source>
        <dbReference type="Proteomes" id="UP000663918"/>
    </source>
</evidence>
<dbReference type="Gene3D" id="1.20.1250.20">
    <property type="entry name" value="MFS general substrate transporter like domains"/>
    <property type="match status" value="1"/>
</dbReference>